<sequence>MAYDAAPHLIPPPHDNLDSLGVCDRKGESAGKLQDQDSFLVFHHL</sequence>
<dbReference type="AlphaFoldDB" id="A0A284RZT7"/>
<proteinExistence type="predicted"/>
<accession>A0A284RZT7</accession>
<gene>
    <name evidence="1" type="ORF">ARMOST_17734</name>
</gene>
<organism evidence="1 2">
    <name type="scientific">Armillaria ostoyae</name>
    <name type="common">Armillaria root rot fungus</name>
    <dbReference type="NCBI Taxonomy" id="47428"/>
    <lineage>
        <taxon>Eukaryota</taxon>
        <taxon>Fungi</taxon>
        <taxon>Dikarya</taxon>
        <taxon>Basidiomycota</taxon>
        <taxon>Agaricomycotina</taxon>
        <taxon>Agaricomycetes</taxon>
        <taxon>Agaricomycetidae</taxon>
        <taxon>Agaricales</taxon>
        <taxon>Marasmiineae</taxon>
        <taxon>Physalacriaceae</taxon>
        <taxon>Armillaria</taxon>
    </lineage>
</organism>
<dbReference type="EMBL" id="FUEG01000023">
    <property type="protein sequence ID" value="SJL14278.1"/>
    <property type="molecule type" value="Genomic_DNA"/>
</dbReference>
<protein>
    <submittedName>
        <fullName evidence="1">Uncharacterized protein</fullName>
    </submittedName>
</protein>
<dbReference type="Proteomes" id="UP000219338">
    <property type="component" value="Unassembled WGS sequence"/>
</dbReference>
<evidence type="ECO:0000313" key="2">
    <source>
        <dbReference type="Proteomes" id="UP000219338"/>
    </source>
</evidence>
<keyword evidence="2" id="KW-1185">Reference proteome</keyword>
<name>A0A284RZT7_ARMOS</name>
<reference evidence="2" key="1">
    <citation type="journal article" date="2017" name="Nat. Ecol. Evol.">
        <title>Genome expansion and lineage-specific genetic innovations in the forest pathogenic fungi Armillaria.</title>
        <authorList>
            <person name="Sipos G."/>
            <person name="Prasanna A.N."/>
            <person name="Walter M.C."/>
            <person name="O'Connor E."/>
            <person name="Balint B."/>
            <person name="Krizsan K."/>
            <person name="Kiss B."/>
            <person name="Hess J."/>
            <person name="Varga T."/>
            <person name="Slot J."/>
            <person name="Riley R."/>
            <person name="Boka B."/>
            <person name="Rigling D."/>
            <person name="Barry K."/>
            <person name="Lee J."/>
            <person name="Mihaltcheva S."/>
            <person name="LaButti K."/>
            <person name="Lipzen A."/>
            <person name="Waldron R."/>
            <person name="Moloney N.M."/>
            <person name="Sperisen C."/>
            <person name="Kredics L."/>
            <person name="Vagvoelgyi C."/>
            <person name="Patrignani A."/>
            <person name="Fitzpatrick D."/>
            <person name="Nagy I."/>
            <person name="Doyle S."/>
            <person name="Anderson J.B."/>
            <person name="Grigoriev I.V."/>
            <person name="Gueldener U."/>
            <person name="Muensterkoetter M."/>
            <person name="Nagy L.G."/>
        </authorList>
    </citation>
    <scope>NUCLEOTIDE SEQUENCE [LARGE SCALE GENOMIC DNA]</scope>
    <source>
        <strain evidence="2">C18/9</strain>
    </source>
</reference>
<evidence type="ECO:0000313" key="1">
    <source>
        <dbReference type="EMBL" id="SJL14278.1"/>
    </source>
</evidence>